<name>A0ABQ8TKV9_PERAM</name>
<comment type="caution">
    <text evidence="1">The sequence shown here is derived from an EMBL/GenBank/DDBJ whole genome shotgun (WGS) entry which is preliminary data.</text>
</comment>
<sequence>MAADGDCHHLCKLMAPVRHRWSINDSIGEIRNTCTDASNYQAVSFTQAHRARLPYHCPPTAVHCELERYSSVLITVEKAAVGGYILNTLSRGQLSDNMTIPGYRSIGVPPIRNHHCSNMKAQVSIILGYAIERQLAKRHGGWKSNTVAEEILRHHMMMEEWNREKFSPVPGFEPRFSALCADGLSTKPHRISLFRPHLWSNGLRLWPRNQVAWVRFPVGAIVFFLVLEDILSNVTVGRKEGRKAPNAV</sequence>
<dbReference type="EMBL" id="JAJSOF020000005">
    <property type="protein sequence ID" value="KAJ4447253.1"/>
    <property type="molecule type" value="Genomic_DNA"/>
</dbReference>
<gene>
    <name evidence="1" type="ORF">ANN_09257</name>
</gene>
<protein>
    <submittedName>
        <fullName evidence="1">Uncharacterized protein</fullName>
    </submittedName>
</protein>
<keyword evidence="2" id="KW-1185">Reference proteome</keyword>
<evidence type="ECO:0000313" key="1">
    <source>
        <dbReference type="EMBL" id="KAJ4447253.1"/>
    </source>
</evidence>
<proteinExistence type="predicted"/>
<dbReference type="Proteomes" id="UP001148838">
    <property type="component" value="Unassembled WGS sequence"/>
</dbReference>
<organism evidence="1 2">
    <name type="scientific">Periplaneta americana</name>
    <name type="common">American cockroach</name>
    <name type="synonym">Blatta americana</name>
    <dbReference type="NCBI Taxonomy" id="6978"/>
    <lineage>
        <taxon>Eukaryota</taxon>
        <taxon>Metazoa</taxon>
        <taxon>Ecdysozoa</taxon>
        <taxon>Arthropoda</taxon>
        <taxon>Hexapoda</taxon>
        <taxon>Insecta</taxon>
        <taxon>Pterygota</taxon>
        <taxon>Neoptera</taxon>
        <taxon>Polyneoptera</taxon>
        <taxon>Dictyoptera</taxon>
        <taxon>Blattodea</taxon>
        <taxon>Blattoidea</taxon>
        <taxon>Blattidae</taxon>
        <taxon>Blattinae</taxon>
        <taxon>Periplaneta</taxon>
    </lineage>
</organism>
<evidence type="ECO:0000313" key="2">
    <source>
        <dbReference type="Proteomes" id="UP001148838"/>
    </source>
</evidence>
<reference evidence="1 2" key="1">
    <citation type="journal article" date="2022" name="Allergy">
        <title>Genome assembly and annotation of Periplaneta americana reveal a comprehensive cockroach allergen profile.</title>
        <authorList>
            <person name="Wang L."/>
            <person name="Xiong Q."/>
            <person name="Saelim N."/>
            <person name="Wang L."/>
            <person name="Nong W."/>
            <person name="Wan A.T."/>
            <person name="Shi M."/>
            <person name="Liu X."/>
            <person name="Cao Q."/>
            <person name="Hui J.H.L."/>
            <person name="Sookrung N."/>
            <person name="Leung T.F."/>
            <person name="Tungtrongchitr A."/>
            <person name="Tsui S.K.W."/>
        </authorList>
    </citation>
    <scope>NUCLEOTIDE SEQUENCE [LARGE SCALE GENOMIC DNA]</scope>
    <source>
        <strain evidence="1">PWHHKU_190912</strain>
    </source>
</reference>
<accession>A0ABQ8TKV9</accession>